<evidence type="ECO:0000313" key="2">
    <source>
        <dbReference type="Proteomes" id="UP001519921"/>
    </source>
</evidence>
<dbReference type="RefSeq" id="WP_219781108.1">
    <property type="nucleotide sequence ID" value="NZ_JAHXPT010000017.1"/>
</dbReference>
<organism evidence="1 2">
    <name type="scientific">Clostridium weizhouense</name>
    <dbReference type="NCBI Taxonomy" id="2859781"/>
    <lineage>
        <taxon>Bacteria</taxon>
        <taxon>Bacillati</taxon>
        <taxon>Bacillota</taxon>
        <taxon>Clostridia</taxon>
        <taxon>Eubacteriales</taxon>
        <taxon>Clostridiaceae</taxon>
        <taxon>Clostridium</taxon>
    </lineage>
</organism>
<accession>A0ABS7AT95</accession>
<proteinExistence type="predicted"/>
<gene>
    <name evidence="1" type="ORF">KYD98_16290</name>
</gene>
<dbReference type="NCBIfam" id="NF038169">
    <property type="entry name" value="lachnocin"/>
    <property type="match status" value="1"/>
</dbReference>
<name>A0ABS7AT95_9CLOT</name>
<reference evidence="1 2" key="1">
    <citation type="submission" date="2021-07" db="EMBL/GenBank/DDBJ databases">
        <title>Clostridium weizhouense sp. nov., an anaerobic bacterium isolated from activated sludge of Petroleum wastewater.</title>
        <authorList>
            <person name="Li Q."/>
        </authorList>
    </citation>
    <scope>NUCLEOTIDE SEQUENCE [LARGE SCALE GENOMIC DNA]</scope>
    <source>
        <strain evidence="1 2">YB-6</strain>
    </source>
</reference>
<evidence type="ECO:0000313" key="1">
    <source>
        <dbReference type="EMBL" id="MBW6411641.1"/>
    </source>
</evidence>
<sequence>MNNKLSLKKINKANYSTVRTLGCHCGCHGVPDKAYNAGFIGQMI</sequence>
<dbReference type="Proteomes" id="UP001519921">
    <property type="component" value="Unassembled WGS sequence"/>
</dbReference>
<comment type="caution">
    <text evidence="1">The sequence shown here is derived from an EMBL/GenBank/DDBJ whole genome shotgun (WGS) entry which is preliminary data.</text>
</comment>
<keyword evidence="2" id="KW-1185">Reference proteome</keyword>
<protein>
    <submittedName>
        <fullName evidence="1">Lachnocin family radical SAM-modified peptide</fullName>
    </submittedName>
</protein>
<dbReference type="EMBL" id="JAHXPT010000017">
    <property type="protein sequence ID" value="MBW6411641.1"/>
    <property type="molecule type" value="Genomic_DNA"/>
</dbReference>